<evidence type="ECO:0000313" key="3">
    <source>
        <dbReference type="Proteomes" id="UP000199341"/>
    </source>
</evidence>
<gene>
    <name evidence="2" type="ORF">SAMN05216259_10159</name>
</gene>
<dbReference type="PANTHER" id="PTHR33495">
    <property type="entry name" value="ANTI-SIGMA FACTOR ANTAGONIST TM_1081-RELATED-RELATED"/>
    <property type="match status" value="1"/>
</dbReference>
<proteinExistence type="predicted"/>
<dbReference type="PROSITE" id="PS50801">
    <property type="entry name" value="STAS"/>
    <property type="match status" value="1"/>
</dbReference>
<evidence type="ECO:0000259" key="1">
    <source>
        <dbReference type="PROSITE" id="PS50801"/>
    </source>
</evidence>
<sequence>MELVSLAYAYGEEEEPPVREQIVAGGRLVRDLRGRLAIRITERSGRVRAAVGGEVDLDCAATLRHVLCSNLVESLGGLDIDLNAVRFFDCSGLNVLLHLRVLAREHGIPLRLLRVSPAVSRVLTLTDTAPLFFAESKAA</sequence>
<dbReference type="InterPro" id="IPR002645">
    <property type="entry name" value="STAS_dom"/>
</dbReference>
<protein>
    <submittedName>
        <fullName evidence="2">Anti-anti-sigma factor</fullName>
    </submittedName>
</protein>
<dbReference type="STRING" id="310781.SAMN05216259_10159"/>
<evidence type="ECO:0000313" key="2">
    <source>
        <dbReference type="EMBL" id="SDM65229.1"/>
    </source>
</evidence>
<name>A0A1G9UZD9_9ACTN</name>
<dbReference type="Gene3D" id="3.30.750.24">
    <property type="entry name" value="STAS domain"/>
    <property type="match status" value="1"/>
</dbReference>
<feature type="domain" description="STAS" evidence="1">
    <location>
        <begin position="36"/>
        <end position="139"/>
    </location>
</feature>
<dbReference type="InterPro" id="IPR036513">
    <property type="entry name" value="STAS_dom_sf"/>
</dbReference>
<reference evidence="2 3" key="1">
    <citation type="submission" date="2016-10" db="EMBL/GenBank/DDBJ databases">
        <authorList>
            <person name="de Groot N.N."/>
        </authorList>
    </citation>
    <scope>NUCLEOTIDE SEQUENCE [LARGE SCALE GENOMIC DNA]</scope>
    <source>
        <strain evidence="2 3">CGMCC 4.2022</strain>
    </source>
</reference>
<dbReference type="PANTHER" id="PTHR33495:SF2">
    <property type="entry name" value="ANTI-SIGMA FACTOR ANTAGONIST TM_1081-RELATED"/>
    <property type="match status" value="1"/>
</dbReference>
<dbReference type="AlphaFoldDB" id="A0A1G9UZD9"/>
<dbReference type="GO" id="GO:0043856">
    <property type="term" value="F:anti-sigma factor antagonist activity"/>
    <property type="evidence" value="ECO:0007669"/>
    <property type="project" value="TreeGrafter"/>
</dbReference>
<accession>A0A1G9UZD9</accession>
<dbReference type="Pfam" id="PF13466">
    <property type="entry name" value="STAS_2"/>
    <property type="match status" value="1"/>
</dbReference>
<dbReference type="CDD" id="cd07043">
    <property type="entry name" value="STAS_anti-anti-sigma_factors"/>
    <property type="match status" value="1"/>
</dbReference>
<dbReference type="RefSeq" id="WP_093782177.1">
    <property type="nucleotide sequence ID" value="NZ_FNIE01000001.1"/>
</dbReference>
<keyword evidence="3" id="KW-1185">Reference proteome</keyword>
<dbReference type="SUPFAM" id="SSF52091">
    <property type="entry name" value="SpoIIaa-like"/>
    <property type="match status" value="1"/>
</dbReference>
<organism evidence="2 3">
    <name type="scientific">Actinacidiphila guanduensis</name>
    <dbReference type="NCBI Taxonomy" id="310781"/>
    <lineage>
        <taxon>Bacteria</taxon>
        <taxon>Bacillati</taxon>
        <taxon>Actinomycetota</taxon>
        <taxon>Actinomycetes</taxon>
        <taxon>Kitasatosporales</taxon>
        <taxon>Streptomycetaceae</taxon>
        <taxon>Actinacidiphila</taxon>
    </lineage>
</organism>
<dbReference type="InterPro" id="IPR058548">
    <property type="entry name" value="MlaB-like_STAS"/>
</dbReference>
<dbReference type="EMBL" id="FNIE01000001">
    <property type="protein sequence ID" value="SDM65229.1"/>
    <property type="molecule type" value="Genomic_DNA"/>
</dbReference>
<dbReference type="Proteomes" id="UP000199341">
    <property type="component" value="Unassembled WGS sequence"/>
</dbReference>